<accession>A0A0B8QJ50</accession>
<gene>
    <name evidence="1" type="ORF">JCM19241_1501</name>
</gene>
<evidence type="ECO:0008006" key="3">
    <source>
        <dbReference type="Google" id="ProtNLM"/>
    </source>
</evidence>
<sequence length="166" mass="19492">MHEVIVLFGVNGSGKSHIAKLIQREFGYHYISIEEFFISEYGSVDNYRKNSKQAWALLKQHIDEQTVKLGRVCFELVFPELDNILLDYANPDIDYKFIRVDVSLETSLSRVESRGLNSNFPKSREFVKQTYNRFYSQQYKDFAFDLTLSNQGTREEDLLEKLKQTL</sequence>
<dbReference type="SUPFAM" id="SSF52540">
    <property type="entry name" value="P-loop containing nucleoside triphosphate hydrolases"/>
    <property type="match status" value="1"/>
</dbReference>
<dbReference type="STRING" id="1481914.JCM19241_1501"/>
<comment type="caution">
    <text evidence="1">The sequence shown here is derived from an EMBL/GenBank/DDBJ whole genome shotgun (WGS) entry which is preliminary data.</text>
</comment>
<proteinExistence type="predicted"/>
<dbReference type="AlphaFoldDB" id="A0A0B8QJ50"/>
<dbReference type="InterPro" id="IPR027417">
    <property type="entry name" value="P-loop_NTPase"/>
</dbReference>
<reference evidence="1 2" key="2">
    <citation type="submission" date="2015-01" db="EMBL/GenBank/DDBJ databases">
        <authorList>
            <consortium name="NBRP consortium"/>
            <person name="Sawabe T."/>
            <person name="Meirelles P."/>
            <person name="Feng G."/>
            <person name="Sayaka M."/>
            <person name="Hattori M."/>
            <person name="Ohkuma M."/>
        </authorList>
    </citation>
    <scope>NUCLEOTIDE SEQUENCE [LARGE SCALE GENOMIC DNA]</scope>
    <source>
        <strain evidence="2">JCM 19241</strain>
    </source>
</reference>
<organism evidence="1 2">
    <name type="scientific">Vibrio ishigakensis</name>
    <dbReference type="NCBI Taxonomy" id="1481914"/>
    <lineage>
        <taxon>Bacteria</taxon>
        <taxon>Pseudomonadati</taxon>
        <taxon>Pseudomonadota</taxon>
        <taxon>Gammaproteobacteria</taxon>
        <taxon>Vibrionales</taxon>
        <taxon>Vibrionaceae</taxon>
        <taxon>Vibrio</taxon>
    </lineage>
</organism>
<dbReference type="Proteomes" id="UP000031666">
    <property type="component" value="Unassembled WGS sequence"/>
</dbReference>
<dbReference type="Gene3D" id="3.40.50.300">
    <property type="entry name" value="P-loop containing nucleotide triphosphate hydrolases"/>
    <property type="match status" value="1"/>
</dbReference>
<evidence type="ECO:0000313" key="2">
    <source>
        <dbReference type="Proteomes" id="UP000031666"/>
    </source>
</evidence>
<evidence type="ECO:0000313" key="1">
    <source>
        <dbReference type="EMBL" id="GAM75158.1"/>
    </source>
</evidence>
<protein>
    <recommendedName>
        <fullName evidence="3">Shikimate kinase</fullName>
    </recommendedName>
</protein>
<reference evidence="1 2" key="1">
    <citation type="submission" date="2015-01" db="EMBL/GenBank/DDBJ databases">
        <title>Vibrio sp. C94 JCM 19241 whole genome shotgun sequence.</title>
        <authorList>
            <person name="Sawabe T."/>
            <person name="Meirelles P."/>
            <person name="Feng G."/>
            <person name="Sayaka M."/>
            <person name="Hattori M."/>
            <person name="Ohkuma M."/>
        </authorList>
    </citation>
    <scope>NUCLEOTIDE SEQUENCE [LARGE SCALE GENOMIC DNA]</scope>
    <source>
        <strain evidence="2">JCM 19241</strain>
    </source>
</reference>
<name>A0A0B8QJ50_9VIBR</name>
<dbReference type="EMBL" id="BBSC01000003">
    <property type="protein sequence ID" value="GAM75158.1"/>
    <property type="molecule type" value="Genomic_DNA"/>
</dbReference>